<accession>A0AAD9MFY4</accession>
<name>A0AAD9MFY4_9PEZI</name>
<feature type="region of interest" description="Disordered" evidence="1">
    <location>
        <begin position="138"/>
        <end position="218"/>
    </location>
</feature>
<dbReference type="Proteomes" id="UP001217918">
    <property type="component" value="Unassembled WGS sequence"/>
</dbReference>
<dbReference type="EMBL" id="JAQQPM010000009">
    <property type="protein sequence ID" value="KAK2075002.1"/>
    <property type="molecule type" value="Genomic_DNA"/>
</dbReference>
<feature type="compositionally biased region" description="Low complexity" evidence="1">
    <location>
        <begin position="138"/>
        <end position="149"/>
    </location>
</feature>
<evidence type="ECO:0000256" key="1">
    <source>
        <dbReference type="SAM" id="MobiDB-lite"/>
    </source>
</evidence>
<protein>
    <submittedName>
        <fullName evidence="2">Uncharacterized protein</fullName>
    </submittedName>
</protein>
<comment type="caution">
    <text evidence="2">The sequence shown here is derived from an EMBL/GenBank/DDBJ whole genome shotgun (WGS) entry which is preliminary data.</text>
</comment>
<evidence type="ECO:0000313" key="2">
    <source>
        <dbReference type="EMBL" id="KAK2075002.1"/>
    </source>
</evidence>
<feature type="compositionally biased region" description="Low complexity" evidence="1">
    <location>
        <begin position="78"/>
        <end position="93"/>
    </location>
</feature>
<proteinExistence type="predicted"/>
<keyword evidence="3" id="KW-1185">Reference proteome</keyword>
<feature type="region of interest" description="Disordered" evidence="1">
    <location>
        <begin position="24"/>
        <end position="118"/>
    </location>
</feature>
<reference evidence="2" key="1">
    <citation type="journal article" date="2023" name="Mol. Plant Microbe Interact.">
        <title>Elucidating the Obligate Nature and Biological Capacity of an Invasive Fungal Corn Pathogen.</title>
        <authorList>
            <person name="MacCready J.S."/>
            <person name="Roggenkamp E.M."/>
            <person name="Gdanetz K."/>
            <person name="Chilvers M.I."/>
        </authorList>
    </citation>
    <scope>NUCLEOTIDE SEQUENCE</scope>
    <source>
        <strain evidence="2">PM02</strain>
    </source>
</reference>
<feature type="compositionally biased region" description="Low complexity" evidence="1">
    <location>
        <begin position="45"/>
        <end position="60"/>
    </location>
</feature>
<evidence type="ECO:0000313" key="3">
    <source>
        <dbReference type="Proteomes" id="UP001217918"/>
    </source>
</evidence>
<sequence length="265" mass="26731">MAARTNGAGPRAKFELPMLDLKLGSLTDGTDIPPPLPSPTVEACPAAAATPPLTLSLSPSGGDQPLGHASPPSHAPKTSSTSTVAGTAGPAGTKRASADAADHPSSPTLSQAAGRPGSIRRLFSRNLLSGAYAEGEAAAAAAAMATATARSSGDVHGQPLESRTNAGFVDGGGGRKAKRSSGWFSRLRSNSGRGMDAAEKRQSMLTMAPPPLTQGAGEKKVMVEVKEEDRGPAPPRIPELSELKHGVVVGGEGSLGGGEMFKDIN</sequence>
<organism evidence="2 3">
    <name type="scientific">Phyllachora maydis</name>
    <dbReference type="NCBI Taxonomy" id="1825666"/>
    <lineage>
        <taxon>Eukaryota</taxon>
        <taxon>Fungi</taxon>
        <taxon>Dikarya</taxon>
        <taxon>Ascomycota</taxon>
        <taxon>Pezizomycotina</taxon>
        <taxon>Sordariomycetes</taxon>
        <taxon>Sordariomycetidae</taxon>
        <taxon>Phyllachorales</taxon>
        <taxon>Phyllachoraceae</taxon>
        <taxon>Phyllachora</taxon>
    </lineage>
</organism>
<dbReference type="AlphaFoldDB" id="A0AAD9MFY4"/>
<gene>
    <name evidence="2" type="ORF">P8C59_009165</name>
</gene>